<dbReference type="Pfam" id="PF01263">
    <property type="entry name" value="Aldose_epim"/>
    <property type="match status" value="1"/>
</dbReference>
<accession>A0A971ICP0</accession>
<evidence type="ECO:0000313" key="1">
    <source>
        <dbReference type="EMBL" id="NLT79910.1"/>
    </source>
</evidence>
<dbReference type="GO" id="GO:0016853">
    <property type="term" value="F:isomerase activity"/>
    <property type="evidence" value="ECO:0007669"/>
    <property type="project" value="InterPro"/>
</dbReference>
<reference evidence="1" key="2">
    <citation type="submission" date="2020-01" db="EMBL/GenBank/DDBJ databases">
        <authorList>
            <person name="Campanaro S."/>
        </authorList>
    </citation>
    <scope>NUCLEOTIDE SEQUENCE</scope>
    <source>
        <strain evidence="1">AS01afH2WH_6</strain>
    </source>
</reference>
<proteinExistence type="predicted"/>
<dbReference type="InterPro" id="IPR037480">
    <property type="entry name" value="YihR-like"/>
</dbReference>
<reference evidence="1" key="1">
    <citation type="journal article" date="2020" name="Biotechnol. Biofuels">
        <title>New insights from the biogas microbiome by comprehensive genome-resolved metagenomics of nearly 1600 species originating from multiple anaerobic digesters.</title>
        <authorList>
            <person name="Campanaro S."/>
            <person name="Treu L."/>
            <person name="Rodriguez-R L.M."/>
            <person name="Kovalovszki A."/>
            <person name="Ziels R.M."/>
            <person name="Maus I."/>
            <person name="Zhu X."/>
            <person name="Kougias P.G."/>
            <person name="Basile A."/>
            <person name="Luo G."/>
            <person name="Schluter A."/>
            <person name="Konstantinidis K.T."/>
            <person name="Angelidaki I."/>
        </authorList>
    </citation>
    <scope>NUCLEOTIDE SEQUENCE</scope>
    <source>
        <strain evidence="1">AS01afH2WH_6</strain>
    </source>
</reference>
<dbReference type="GO" id="GO:0005975">
    <property type="term" value="P:carbohydrate metabolic process"/>
    <property type="evidence" value="ECO:0007669"/>
    <property type="project" value="InterPro"/>
</dbReference>
<dbReference type="InterPro" id="IPR014718">
    <property type="entry name" value="GH-type_carb-bd"/>
</dbReference>
<dbReference type="InterPro" id="IPR011013">
    <property type="entry name" value="Gal_mutarotase_sf_dom"/>
</dbReference>
<dbReference type="SUPFAM" id="SSF74650">
    <property type="entry name" value="Galactose mutarotase-like"/>
    <property type="match status" value="1"/>
</dbReference>
<dbReference type="RefSeq" id="WP_273173889.1">
    <property type="nucleotide sequence ID" value="NZ_JAAXZR010000022.1"/>
</dbReference>
<dbReference type="AlphaFoldDB" id="A0A971ICP0"/>
<dbReference type="InterPro" id="IPR008183">
    <property type="entry name" value="Aldose_1/G6P_1-epimerase"/>
</dbReference>
<dbReference type="GO" id="GO:0030246">
    <property type="term" value="F:carbohydrate binding"/>
    <property type="evidence" value="ECO:0007669"/>
    <property type="project" value="InterPro"/>
</dbReference>
<dbReference type="Proteomes" id="UP000767327">
    <property type="component" value="Unassembled WGS sequence"/>
</dbReference>
<dbReference type="EMBL" id="JAAXZR010000022">
    <property type="protein sequence ID" value="NLT79910.1"/>
    <property type="molecule type" value="Genomic_DNA"/>
</dbReference>
<gene>
    <name evidence="1" type="ORF">GXW98_06475</name>
</gene>
<sequence>MSSTTDNIRPSLASSTPRTGQQYSIRFGDYEAVVTELGAALRRFDYRGKQVIVPFEADDVVPCCNGYVLVPFPNRLEDGTYSFDGHTYELPIDEHERRTAIHGLGYRHMWKLGTLTESSVSLTWRVPNVTAYPFDVIVSVSYELDDTGLTMRTVAYNNGSQRAPWAFGIHPWLSNGGSGRTIDDIEADNARCRLTLPCDTHVISSADRLLPTGVETVDGSIYDLRDNPTLEGRPFDDAWTDAQRDENGSVTATFTRSDGLRVSLTGDDTVNAWQVCTATGFPEGQHPAGVAIEPMTAYANAFRSGLNLLVLEPGTEHTTVIRYHVEH</sequence>
<name>A0A971ICP0_9BIFI</name>
<protein>
    <submittedName>
        <fullName evidence="1">Aldose 1-epimerase family protein</fullName>
    </submittedName>
</protein>
<comment type="caution">
    <text evidence="1">The sequence shown here is derived from an EMBL/GenBank/DDBJ whole genome shotgun (WGS) entry which is preliminary data.</text>
</comment>
<dbReference type="CDD" id="cd09022">
    <property type="entry name" value="Aldose_epim_Ec_YihR"/>
    <property type="match status" value="1"/>
</dbReference>
<dbReference type="Gene3D" id="2.70.98.10">
    <property type="match status" value="1"/>
</dbReference>
<organism evidence="1 2">
    <name type="scientific">Bifidobacterium crudilactis</name>
    <dbReference type="NCBI Taxonomy" id="327277"/>
    <lineage>
        <taxon>Bacteria</taxon>
        <taxon>Bacillati</taxon>
        <taxon>Actinomycetota</taxon>
        <taxon>Actinomycetes</taxon>
        <taxon>Bifidobacteriales</taxon>
        <taxon>Bifidobacteriaceae</taxon>
        <taxon>Bifidobacterium</taxon>
    </lineage>
</organism>
<evidence type="ECO:0000313" key="2">
    <source>
        <dbReference type="Proteomes" id="UP000767327"/>
    </source>
</evidence>